<keyword evidence="4" id="KW-0812">Transmembrane</keyword>
<feature type="domain" description="Methyl-accepting transducer" evidence="5">
    <location>
        <begin position="329"/>
        <end position="551"/>
    </location>
</feature>
<reference key="1">
    <citation type="submission" date="2009-08" db="EMBL/GenBank/DDBJ databases">
        <title>The genome sequence of Spirochaeta thermophila DSM6192.</title>
        <authorList>
            <person name="Angelov A."/>
            <person name="Mientus M."/>
            <person name="Wittenberg S."/>
            <person name="Lehmann R."/>
            <person name="Liesegang H."/>
            <person name="Daniel R."/>
            <person name="Liebl W."/>
        </authorList>
    </citation>
    <scope>NUCLEOTIDE SEQUENCE</scope>
    <source>
        <strain>DSM 6192</strain>
    </source>
</reference>
<dbReference type="Gene3D" id="1.10.287.950">
    <property type="entry name" value="Methyl-accepting chemotaxis protein"/>
    <property type="match status" value="1"/>
</dbReference>
<feature type="transmembrane region" description="Helical" evidence="4">
    <location>
        <begin position="6"/>
        <end position="25"/>
    </location>
</feature>
<dbReference type="SMART" id="SM00304">
    <property type="entry name" value="HAMP"/>
    <property type="match status" value="1"/>
</dbReference>
<evidence type="ECO:0000256" key="1">
    <source>
        <dbReference type="ARBA" id="ARBA00023224"/>
    </source>
</evidence>
<reference evidence="7 8" key="2">
    <citation type="journal article" date="2010" name="J. Bacteriol.">
        <title>Genome sequence of the polysaccharide-degrading, thermophilic anaerobe Spirochaeta thermophila DSM 6192.</title>
        <authorList>
            <person name="Angelov A."/>
            <person name="Liebl S."/>
            <person name="Ballschmiter M."/>
            <person name="Bomeke M."/>
            <person name="Lehmann R."/>
            <person name="Liesegang H."/>
            <person name="Daniel R."/>
            <person name="Liebl W."/>
        </authorList>
    </citation>
    <scope>NUCLEOTIDE SEQUENCE [LARGE SCALE GENOMIC DNA]</scope>
    <source>
        <strain evidence="8">ATCC 49972 / DSM 6192 / RI 19.B1</strain>
    </source>
</reference>
<dbReference type="InterPro" id="IPR003660">
    <property type="entry name" value="HAMP_dom"/>
</dbReference>
<dbReference type="SMART" id="SM00283">
    <property type="entry name" value="MA"/>
    <property type="match status" value="1"/>
</dbReference>
<organism evidence="7 8">
    <name type="scientific">Winmispira thermophila (strain ATCC 49972 / DSM 6192 / RI 19.B1)</name>
    <name type="common">Spirochaeta thermophila</name>
    <dbReference type="NCBI Taxonomy" id="665571"/>
    <lineage>
        <taxon>Bacteria</taxon>
        <taxon>Pseudomonadati</taxon>
        <taxon>Spirochaetota</taxon>
        <taxon>Spirochaetia</taxon>
        <taxon>Winmispirales</taxon>
        <taxon>Winmispiraceae</taxon>
        <taxon>Winmispira</taxon>
    </lineage>
</organism>
<dbReference type="GO" id="GO:0016020">
    <property type="term" value="C:membrane"/>
    <property type="evidence" value="ECO:0007669"/>
    <property type="project" value="InterPro"/>
</dbReference>
<sequence length="631" mass="69559">MRLRTTLLFIIGTLLVGSILSIFIFRAGMRRLEDASGFGIQMERAIGQFYQYSNAVRMTMSQEAGSTTLVQLMSLWDLAETSFERELSLLIAHPGKALMDESLQSEVEGLYGLWRNTVERMRPTKETVRALSKDPSLPAQYRRGLYVLYTRLILEEGQDARVAELHDTITELQDNLRILDNQLGAELQSLSAVVQERVVLLIRQTQVSVVVAIGFVLLLVSLLIARILVVLSRRIRLVERVLNQVNNRDLTVRADLRGKDEFAEMASYINTVLDALQAFFSSVRATVAHLNDLRLTFAHTSSQTVAAVTEINRNLDSLSTAFRRVLDEQAGPAVEEVEKIHRAIAELSQVVSHQRENVETITSSIEEVNASIQNVTHLLEERMARFEQVREMVHRGGDFLSLANSAVQEIGAAISNVMEIIGIINTVAAQTNLLSLNAAIESAHAGEAGRGFAVVAEEIRKLAEATAGYASRITTTLREMRDKVEGATRTSRESVQVFDSVVKEIDESVLALNEVVASVTEMAKGGAQVLEGSQEVSRDARLIDERMKDVSRGADVLRGSIQSVYSLSEDVLRGLTEIEGGAREILQGASEIERLARGTSEYVERLSGMLGEYVLEGGEDDASGERGDTGP</sequence>
<dbReference type="InterPro" id="IPR004089">
    <property type="entry name" value="MCPsignal_dom"/>
</dbReference>
<evidence type="ECO:0000259" key="6">
    <source>
        <dbReference type="PROSITE" id="PS50885"/>
    </source>
</evidence>
<evidence type="ECO:0000256" key="3">
    <source>
        <dbReference type="PROSITE-ProRule" id="PRU00284"/>
    </source>
</evidence>
<dbReference type="EMBL" id="CP001698">
    <property type="protein sequence ID" value="ADN01076.1"/>
    <property type="molecule type" value="Genomic_DNA"/>
</dbReference>
<dbReference type="PANTHER" id="PTHR32089">
    <property type="entry name" value="METHYL-ACCEPTING CHEMOTAXIS PROTEIN MCPB"/>
    <property type="match status" value="1"/>
</dbReference>
<evidence type="ECO:0000256" key="2">
    <source>
        <dbReference type="ARBA" id="ARBA00029447"/>
    </source>
</evidence>
<evidence type="ECO:0000313" key="7">
    <source>
        <dbReference type="EMBL" id="ADN01076.1"/>
    </source>
</evidence>
<dbReference type="Pfam" id="PF00672">
    <property type="entry name" value="HAMP"/>
    <property type="match status" value="1"/>
</dbReference>
<evidence type="ECO:0000259" key="5">
    <source>
        <dbReference type="PROSITE" id="PS50111"/>
    </source>
</evidence>
<dbReference type="GO" id="GO:0007165">
    <property type="term" value="P:signal transduction"/>
    <property type="evidence" value="ECO:0007669"/>
    <property type="project" value="UniProtKB-KW"/>
</dbReference>
<dbReference type="eggNOG" id="COG0840">
    <property type="taxonomic scope" value="Bacteria"/>
</dbReference>
<evidence type="ECO:0000313" key="8">
    <source>
        <dbReference type="Proteomes" id="UP000001296"/>
    </source>
</evidence>
<dbReference type="PROSITE" id="PS50111">
    <property type="entry name" value="CHEMOTAXIS_TRANSDUC_2"/>
    <property type="match status" value="1"/>
</dbReference>
<protein>
    <recommendedName>
        <fullName evidence="9">Methyl-accepting chemotaxis sensory transducer</fullName>
    </recommendedName>
</protein>
<dbReference type="SUPFAM" id="SSF58104">
    <property type="entry name" value="Methyl-accepting chemotaxis protein (MCP) signaling domain"/>
    <property type="match status" value="1"/>
</dbReference>
<accession>E0RU20</accession>
<dbReference type="RefSeq" id="WP_013312917.1">
    <property type="nucleotide sequence ID" value="NC_014484.1"/>
</dbReference>
<dbReference type="Pfam" id="PF00015">
    <property type="entry name" value="MCPsignal"/>
    <property type="match status" value="1"/>
</dbReference>
<dbReference type="CDD" id="cd06225">
    <property type="entry name" value="HAMP"/>
    <property type="match status" value="1"/>
</dbReference>
<dbReference type="HOGENOM" id="CLU_000445_107_18_12"/>
<feature type="transmembrane region" description="Helical" evidence="4">
    <location>
        <begin position="207"/>
        <end position="231"/>
    </location>
</feature>
<dbReference type="Proteomes" id="UP000001296">
    <property type="component" value="Chromosome"/>
</dbReference>
<proteinExistence type="inferred from homology"/>
<keyword evidence="1 3" id="KW-0807">Transducer</keyword>
<feature type="domain" description="HAMP" evidence="6">
    <location>
        <begin position="229"/>
        <end position="281"/>
    </location>
</feature>
<dbReference type="AlphaFoldDB" id="E0RU20"/>
<dbReference type="KEGG" id="sta:STHERM_c01000"/>
<dbReference type="PaxDb" id="665571-STHERM_c01000"/>
<gene>
    <name evidence="7" type="ordered locus">STHERM_c01000</name>
</gene>
<comment type="similarity">
    <text evidence="2">Belongs to the methyl-accepting chemotaxis (MCP) protein family.</text>
</comment>
<dbReference type="Gene3D" id="6.10.340.10">
    <property type="match status" value="1"/>
</dbReference>
<name>E0RU20_WINT6</name>
<dbReference type="PROSITE" id="PS50885">
    <property type="entry name" value="HAMP"/>
    <property type="match status" value="1"/>
</dbReference>
<dbReference type="PANTHER" id="PTHR32089:SF112">
    <property type="entry name" value="LYSOZYME-LIKE PROTEIN-RELATED"/>
    <property type="match status" value="1"/>
</dbReference>
<evidence type="ECO:0008006" key="9">
    <source>
        <dbReference type="Google" id="ProtNLM"/>
    </source>
</evidence>
<keyword evidence="4" id="KW-1133">Transmembrane helix</keyword>
<evidence type="ECO:0000256" key="4">
    <source>
        <dbReference type="SAM" id="Phobius"/>
    </source>
</evidence>
<keyword evidence="4" id="KW-0472">Membrane</keyword>